<feature type="signal peptide" evidence="3">
    <location>
        <begin position="1"/>
        <end position="25"/>
    </location>
</feature>
<reference evidence="4" key="1">
    <citation type="submission" date="2023-03" db="EMBL/GenBank/DDBJ databases">
        <title>Massive genome expansion in bonnet fungi (Mycena s.s.) driven by repeated elements and novel gene families across ecological guilds.</title>
        <authorList>
            <consortium name="Lawrence Berkeley National Laboratory"/>
            <person name="Harder C.B."/>
            <person name="Miyauchi S."/>
            <person name="Viragh M."/>
            <person name="Kuo A."/>
            <person name="Thoen E."/>
            <person name="Andreopoulos B."/>
            <person name="Lu D."/>
            <person name="Skrede I."/>
            <person name="Drula E."/>
            <person name="Henrissat B."/>
            <person name="Morin E."/>
            <person name="Kohler A."/>
            <person name="Barry K."/>
            <person name="LaButti K."/>
            <person name="Morin E."/>
            <person name="Salamov A."/>
            <person name="Lipzen A."/>
            <person name="Mereny Z."/>
            <person name="Hegedus B."/>
            <person name="Baldrian P."/>
            <person name="Stursova M."/>
            <person name="Weitz H."/>
            <person name="Taylor A."/>
            <person name="Grigoriev I.V."/>
            <person name="Nagy L.G."/>
            <person name="Martin F."/>
            <person name="Kauserud H."/>
        </authorList>
    </citation>
    <scope>NUCLEOTIDE SEQUENCE</scope>
    <source>
        <strain evidence="4">CBHHK173m</strain>
    </source>
</reference>
<keyword evidence="2" id="KW-1133">Transmembrane helix</keyword>
<comment type="caution">
    <text evidence="4">The sequence shown here is derived from an EMBL/GenBank/DDBJ whole genome shotgun (WGS) entry which is preliminary data.</text>
</comment>
<sequence length="182" mass="18691">MMNSYNNRLVAAVALMLLGLPVVRADRVCDISDSGVLVCYNKLSTVTIAAIVLSALLILALLGGGIVLMVHRRRKYADSKASVEANSYGIEASQIRGPAASTTYAPSYDPRSAKPHGASISSSARTTPKARGLTLTPTAYGGATFPLPGPSSARVKTPSAQSAFAGTYTTMGGGIGSLKSAV</sequence>
<protein>
    <submittedName>
        <fullName evidence="4">Uncharacterized protein</fullName>
    </submittedName>
</protein>
<dbReference type="Proteomes" id="UP001222325">
    <property type="component" value="Unassembled WGS sequence"/>
</dbReference>
<keyword evidence="3" id="KW-0732">Signal</keyword>
<evidence type="ECO:0000313" key="4">
    <source>
        <dbReference type="EMBL" id="KAJ7076970.1"/>
    </source>
</evidence>
<dbReference type="EMBL" id="JARJCN010000076">
    <property type="protein sequence ID" value="KAJ7076970.1"/>
    <property type="molecule type" value="Genomic_DNA"/>
</dbReference>
<evidence type="ECO:0000256" key="2">
    <source>
        <dbReference type="SAM" id="Phobius"/>
    </source>
</evidence>
<evidence type="ECO:0000256" key="1">
    <source>
        <dbReference type="SAM" id="MobiDB-lite"/>
    </source>
</evidence>
<feature type="region of interest" description="Disordered" evidence="1">
    <location>
        <begin position="101"/>
        <end position="132"/>
    </location>
</feature>
<gene>
    <name evidence="4" type="ORF">B0H15DRAFT_570719</name>
</gene>
<proteinExistence type="predicted"/>
<name>A0AAD6TST6_9AGAR</name>
<accession>A0AAD6TST6</accession>
<dbReference type="AlphaFoldDB" id="A0AAD6TST6"/>
<keyword evidence="2" id="KW-0472">Membrane</keyword>
<organism evidence="4 5">
    <name type="scientific">Mycena belliarum</name>
    <dbReference type="NCBI Taxonomy" id="1033014"/>
    <lineage>
        <taxon>Eukaryota</taxon>
        <taxon>Fungi</taxon>
        <taxon>Dikarya</taxon>
        <taxon>Basidiomycota</taxon>
        <taxon>Agaricomycotina</taxon>
        <taxon>Agaricomycetes</taxon>
        <taxon>Agaricomycetidae</taxon>
        <taxon>Agaricales</taxon>
        <taxon>Marasmiineae</taxon>
        <taxon>Mycenaceae</taxon>
        <taxon>Mycena</taxon>
    </lineage>
</organism>
<evidence type="ECO:0000256" key="3">
    <source>
        <dbReference type="SAM" id="SignalP"/>
    </source>
</evidence>
<evidence type="ECO:0000313" key="5">
    <source>
        <dbReference type="Proteomes" id="UP001222325"/>
    </source>
</evidence>
<feature type="transmembrane region" description="Helical" evidence="2">
    <location>
        <begin position="49"/>
        <end position="70"/>
    </location>
</feature>
<feature type="chain" id="PRO_5042060146" evidence="3">
    <location>
        <begin position="26"/>
        <end position="182"/>
    </location>
</feature>
<keyword evidence="5" id="KW-1185">Reference proteome</keyword>
<keyword evidence="2" id="KW-0812">Transmembrane</keyword>